<name>A0A1H3YWS3_SELRU</name>
<dbReference type="EMBL" id="FNQG01000009">
    <property type="protein sequence ID" value="SEA15548.1"/>
    <property type="molecule type" value="Genomic_DNA"/>
</dbReference>
<dbReference type="InterPro" id="IPR045920">
    <property type="entry name" value="DUF6339"/>
</dbReference>
<dbReference type="Pfam" id="PF19866">
    <property type="entry name" value="DUF6339"/>
    <property type="match status" value="1"/>
</dbReference>
<accession>A0A1H3YWS3</accession>
<protein>
    <submittedName>
        <fullName evidence="1">Uncharacterized protein</fullName>
    </submittedName>
</protein>
<evidence type="ECO:0000313" key="1">
    <source>
        <dbReference type="EMBL" id="SEA15548.1"/>
    </source>
</evidence>
<dbReference type="Proteomes" id="UP000183469">
    <property type="component" value="Unassembled WGS sequence"/>
</dbReference>
<sequence>MIWRKISRRNASKIVERIKEGDIPQVTLDESYQRMRSCLCQAWSDVNEEIKSLDEKSRLEYMRDLRFGLRLYAIFSKGEFAMTPRIAADIDIWRYISLNVVPEIVIERWPKESSWDDRFFQKTNRIYLKVLWWYIYLSWQGDDERTYAVLEANTEDTIAQLVERSGSHGYNINLYRKIMIRHFCQGESAQSMVLFRKVMKLHTARIRTRQPEMLPGGVNQYVEELYAYFNE</sequence>
<dbReference type="OrthoDB" id="2830174at2"/>
<dbReference type="RefSeq" id="WP_074672686.1">
    <property type="nucleotide sequence ID" value="NZ_FNQG01000009.1"/>
</dbReference>
<organism evidence="1 2">
    <name type="scientific">Selenomonas ruminantium</name>
    <dbReference type="NCBI Taxonomy" id="971"/>
    <lineage>
        <taxon>Bacteria</taxon>
        <taxon>Bacillati</taxon>
        <taxon>Bacillota</taxon>
        <taxon>Negativicutes</taxon>
        <taxon>Selenomonadales</taxon>
        <taxon>Selenomonadaceae</taxon>
        <taxon>Selenomonas</taxon>
    </lineage>
</organism>
<proteinExistence type="predicted"/>
<reference evidence="1 2" key="1">
    <citation type="submission" date="2016-10" db="EMBL/GenBank/DDBJ databases">
        <authorList>
            <person name="de Groot N.N."/>
        </authorList>
    </citation>
    <scope>NUCLEOTIDE SEQUENCE [LARGE SCALE GENOMIC DNA]</scope>
    <source>
        <strain evidence="1 2">DSM 2872</strain>
    </source>
</reference>
<evidence type="ECO:0000313" key="2">
    <source>
        <dbReference type="Proteomes" id="UP000183469"/>
    </source>
</evidence>
<gene>
    <name evidence="1" type="ORF">SAMN05660648_02162</name>
</gene>
<dbReference type="AlphaFoldDB" id="A0A1H3YWS3"/>